<sequence>MEAYGLGFVTVRNSNHHGTCAYWGLQMAQRDMIAFVASNTPPFLAAPVSKQGGPRVG</sequence>
<protein>
    <recommendedName>
        <fullName evidence="4">Ldh family oxidoreductase</fullName>
    </recommendedName>
</protein>
<dbReference type="InterPro" id="IPR003767">
    <property type="entry name" value="Malate/L-lactate_DH-like"/>
</dbReference>
<dbReference type="SUPFAM" id="SSF89733">
    <property type="entry name" value="L-sulfolactate dehydrogenase-like"/>
    <property type="match status" value="1"/>
</dbReference>
<evidence type="ECO:0008006" key="4">
    <source>
        <dbReference type="Google" id="ProtNLM"/>
    </source>
</evidence>
<organism evidence="2 3">
    <name type="scientific">Pusillibacter faecalis</name>
    <dbReference type="NCBI Taxonomy" id="2714358"/>
    <lineage>
        <taxon>Bacteria</taxon>
        <taxon>Bacillati</taxon>
        <taxon>Bacillota</taxon>
        <taxon>Clostridia</taxon>
        <taxon>Eubacteriales</taxon>
        <taxon>Oscillospiraceae</taxon>
        <taxon>Pusillibacter</taxon>
    </lineage>
</organism>
<dbReference type="Gene3D" id="3.30.1370.60">
    <property type="entry name" value="Hypothetical oxidoreductase yiak, domain 2"/>
    <property type="match status" value="1"/>
</dbReference>
<gene>
    <name evidence="2" type="ORF">MM59RIKEN_13240</name>
</gene>
<dbReference type="Pfam" id="PF02615">
    <property type="entry name" value="Ldh_2"/>
    <property type="match status" value="1"/>
</dbReference>
<keyword evidence="1" id="KW-0560">Oxidoreductase</keyword>
<dbReference type="GO" id="GO:0016491">
    <property type="term" value="F:oxidoreductase activity"/>
    <property type="evidence" value="ECO:0007669"/>
    <property type="project" value="UniProtKB-KW"/>
</dbReference>
<reference evidence="2" key="1">
    <citation type="submission" date="2020-09" db="EMBL/GenBank/DDBJ databases">
        <title>New species isolated from human feces.</title>
        <authorList>
            <person name="Kitahara M."/>
            <person name="Shigeno Y."/>
            <person name="Shime M."/>
            <person name="Matsumoto Y."/>
            <person name="Nakamura S."/>
            <person name="Motooka D."/>
            <person name="Fukuoka S."/>
            <person name="Nishikawa H."/>
            <person name="Benno Y."/>
        </authorList>
    </citation>
    <scope>NUCLEOTIDE SEQUENCE</scope>
    <source>
        <strain evidence="2">MM59</strain>
    </source>
</reference>
<evidence type="ECO:0000313" key="3">
    <source>
        <dbReference type="Proteomes" id="UP000679848"/>
    </source>
</evidence>
<dbReference type="InterPro" id="IPR043143">
    <property type="entry name" value="Mal/L-sulf/L-lact_DH-like_NADP"/>
</dbReference>
<evidence type="ECO:0000313" key="2">
    <source>
        <dbReference type="EMBL" id="BCK84005.1"/>
    </source>
</evidence>
<dbReference type="Proteomes" id="UP000679848">
    <property type="component" value="Chromosome"/>
</dbReference>
<evidence type="ECO:0000256" key="1">
    <source>
        <dbReference type="ARBA" id="ARBA00023002"/>
    </source>
</evidence>
<accession>A0A810QBR9</accession>
<dbReference type="AlphaFoldDB" id="A0A810QBR9"/>
<dbReference type="InterPro" id="IPR036111">
    <property type="entry name" value="Mal/L-sulfo/L-lacto_DH-like_sf"/>
</dbReference>
<proteinExistence type="predicted"/>
<dbReference type="EMBL" id="AP023420">
    <property type="protein sequence ID" value="BCK84005.1"/>
    <property type="molecule type" value="Genomic_DNA"/>
</dbReference>
<keyword evidence="3" id="KW-1185">Reference proteome</keyword>
<name>A0A810QBR9_9FIRM</name>
<dbReference type="KEGG" id="pfaa:MM59RIKEN_13240"/>